<accession>A0ABU2CWJ6</accession>
<organism evidence="2 3">
    <name type="scientific">Promicromonospora iranensis</name>
    <dbReference type="NCBI Taxonomy" id="1105144"/>
    <lineage>
        <taxon>Bacteria</taxon>
        <taxon>Bacillati</taxon>
        <taxon>Actinomycetota</taxon>
        <taxon>Actinomycetes</taxon>
        <taxon>Micrococcales</taxon>
        <taxon>Promicromonosporaceae</taxon>
        <taxon>Promicromonospora</taxon>
    </lineage>
</organism>
<proteinExistence type="predicted"/>
<dbReference type="Proteomes" id="UP001183585">
    <property type="component" value="Unassembled WGS sequence"/>
</dbReference>
<keyword evidence="1" id="KW-0812">Transmembrane</keyword>
<evidence type="ECO:0000313" key="2">
    <source>
        <dbReference type="EMBL" id="MDR7385717.1"/>
    </source>
</evidence>
<gene>
    <name evidence="2" type="ORF">J2S48_005232</name>
</gene>
<dbReference type="RefSeq" id="WP_274996668.1">
    <property type="nucleotide sequence ID" value="NZ_JAJQQP010000013.1"/>
</dbReference>
<feature type="transmembrane region" description="Helical" evidence="1">
    <location>
        <begin position="12"/>
        <end position="30"/>
    </location>
</feature>
<comment type="caution">
    <text evidence="2">The sequence shown here is derived from an EMBL/GenBank/DDBJ whole genome shotgun (WGS) entry which is preliminary data.</text>
</comment>
<keyword evidence="1" id="KW-0472">Membrane</keyword>
<feature type="transmembrane region" description="Helical" evidence="1">
    <location>
        <begin position="68"/>
        <end position="86"/>
    </location>
</feature>
<keyword evidence="3" id="KW-1185">Reference proteome</keyword>
<evidence type="ECO:0000256" key="1">
    <source>
        <dbReference type="SAM" id="Phobius"/>
    </source>
</evidence>
<evidence type="ECO:0008006" key="4">
    <source>
        <dbReference type="Google" id="ProtNLM"/>
    </source>
</evidence>
<dbReference type="EMBL" id="JAVDYE010000001">
    <property type="protein sequence ID" value="MDR7385717.1"/>
    <property type="molecule type" value="Genomic_DNA"/>
</dbReference>
<sequence length="212" mass="21695">MHSSRRLRDARGPVVASAATAVALLAHLLGGGVLPGWLGILVPGALSLAVCTALAGRRLSLWRTTASVALSQVLFHTLFVLGAPAGSGAAGTAPAGSRAGHGMHGVDALPASGDVVPGVLPGAEPAMWFWHGAAAAATVAGLYGGERALFRLRDIAGQTADWVRRRFGPPVDAVPSFPVVRVVAPDWFTGSFPARPEVSPSRRRGPPRALAT</sequence>
<keyword evidence="1" id="KW-1133">Transmembrane helix</keyword>
<feature type="transmembrane region" description="Helical" evidence="1">
    <location>
        <begin position="127"/>
        <end position="145"/>
    </location>
</feature>
<name>A0ABU2CWJ6_9MICO</name>
<evidence type="ECO:0000313" key="3">
    <source>
        <dbReference type="Proteomes" id="UP001183585"/>
    </source>
</evidence>
<reference evidence="2 3" key="1">
    <citation type="submission" date="2023-07" db="EMBL/GenBank/DDBJ databases">
        <title>Sequencing the genomes of 1000 actinobacteria strains.</title>
        <authorList>
            <person name="Klenk H.-P."/>
        </authorList>
    </citation>
    <scope>NUCLEOTIDE SEQUENCE [LARGE SCALE GENOMIC DNA]</scope>
    <source>
        <strain evidence="2 3">DSM 45554</strain>
    </source>
</reference>
<protein>
    <recommendedName>
        <fullName evidence="4">Integral membrane protein</fullName>
    </recommendedName>
</protein>
<feature type="transmembrane region" description="Helical" evidence="1">
    <location>
        <begin position="36"/>
        <end position="56"/>
    </location>
</feature>